<dbReference type="OrthoDB" id="9806189at2"/>
<dbReference type="GeneID" id="84648612"/>
<evidence type="ECO:0000313" key="2">
    <source>
        <dbReference type="EMBL" id="GEM50529.1"/>
    </source>
</evidence>
<dbReference type="STRING" id="1218108.GCA_000382425_00319"/>
<dbReference type="SUPFAM" id="SSF54909">
    <property type="entry name" value="Dimeric alpha+beta barrel"/>
    <property type="match status" value="1"/>
</dbReference>
<dbReference type="AlphaFoldDB" id="A0A511NCH8"/>
<dbReference type="InterPro" id="IPR050744">
    <property type="entry name" value="AI-2_Isomerase_LsrG"/>
</dbReference>
<comment type="caution">
    <text evidence="2">The sequence shown here is derived from an EMBL/GenBank/DDBJ whole genome shotgun (WGS) entry which is preliminary data.</text>
</comment>
<proteinExistence type="predicted"/>
<dbReference type="PANTHER" id="PTHR33336:SF15">
    <property type="entry name" value="ABM DOMAIN-CONTAINING PROTEIN"/>
    <property type="match status" value="1"/>
</dbReference>
<protein>
    <submittedName>
        <fullName evidence="2">Antibiotic biosynthesis monooxygenase</fullName>
    </submittedName>
</protein>
<evidence type="ECO:0000313" key="3">
    <source>
        <dbReference type="Proteomes" id="UP000321245"/>
    </source>
</evidence>
<dbReference type="EMBL" id="BJXC01000001">
    <property type="protein sequence ID" value="GEM50529.1"/>
    <property type="molecule type" value="Genomic_DNA"/>
</dbReference>
<dbReference type="Proteomes" id="UP000321245">
    <property type="component" value="Unassembled WGS sequence"/>
</dbReference>
<dbReference type="PANTHER" id="PTHR33336">
    <property type="entry name" value="QUINOL MONOOXYGENASE YGIN-RELATED"/>
    <property type="match status" value="1"/>
</dbReference>
<gene>
    <name evidence="2" type="ORF">EB1_03190</name>
</gene>
<dbReference type="PROSITE" id="PS51725">
    <property type="entry name" value="ABM"/>
    <property type="match status" value="1"/>
</dbReference>
<organism evidence="2 3">
    <name type="scientific">Empedobacter brevis NBRC 14943 = ATCC 43319</name>
    <dbReference type="NCBI Taxonomy" id="1218108"/>
    <lineage>
        <taxon>Bacteria</taxon>
        <taxon>Pseudomonadati</taxon>
        <taxon>Bacteroidota</taxon>
        <taxon>Flavobacteriia</taxon>
        <taxon>Flavobacteriales</taxon>
        <taxon>Weeksellaceae</taxon>
        <taxon>Empedobacter</taxon>
    </lineage>
</organism>
<keyword evidence="3" id="KW-1185">Reference proteome</keyword>
<dbReference type="InterPro" id="IPR007138">
    <property type="entry name" value="ABM_dom"/>
</dbReference>
<keyword evidence="2" id="KW-0560">Oxidoreductase</keyword>
<feature type="domain" description="ABM" evidence="1">
    <location>
        <begin position="3"/>
        <end position="91"/>
    </location>
</feature>
<dbReference type="Gene3D" id="3.30.70.100">
    <property type="match status" value="1"/>
</dbReference>
<name>A0A511NCH8_9FLAO</name>
<dbReference type="GO" id="GO:0004497">
    <property type="term" value="F:monooxygenase activity"/>
    <property type="evidence" value="ECO:0007669"/>
    <property type="project" value="UniProtKB-KW"/>
</dbReference>
<accession>A0A511NCH8</accession>
<sequence>MHIYITAIIKSKPVHQEEVYSVLQNMVRETRKEQACLLYDLHQDLKDKNQFIFYEIWENEEGLYLHNQQNYIKEFGYIVSEKLQETPQIYLTRKMPYN</sequence>
<dbReference type="Pfam" id="PF03992">
    <property type="entry name" value="ABM"/>
    <property type="match status" value="1"/>
</dbReference>
<reference evidence="2 3" key="1">
    <citation type="submission" date="2019-07" db="EMBL/GenBank/DDBJ databases">
        <title>Whole genome shotgun sequence of Empedobacter brevis NBRC 14943.</title>
        <authorList>
            <person name="Hosoyama A."/>
            <person name="Uohara A."/>
            <person name="Ohji S."/>
            <person name="Ichikawa N."/>
        </authorList>
    </citation>
    <scope>NUCLEOTIDE SEQUENCE [LARGE SCALE GENOMIC DNA]</scope>
    <source>
        <strain evidence="2 3">NBRC 14943</strain>
    </source>
</reference>
<dbReference type="InterPro" id="IPR011008">
    <property type="entry name" value="Dimeric_a/b-barrel"/>
</dbReference>
<evidence type="ECO:0000259" key="1">
    <source>
        <dbReference type="PROSITE" id="PS51725"/>
    </source>
</evidence>
<keyword evidence="2" id="KW-0503">Monooxygenase</keyword>
<dbReference type="RefSeq" id="WP_019973821.1">
    <property type="nucleotide sequence ID" value="NZ_BJXC01000001.1"/>
</dbReference>